<proteinExistence type="predicted"/>
<comment type="caution">
    <text evidence="2">The sequence shown here is derived from an EMBL/GenBank/DDBJ whole genome shotgun (WGS) entry which is preliminary data.</text>
</comment>
<dbReference type="InterPro" id="IPR037185">
    <property type="entry name" value="EmrE-like"/>
</dbReference>
<protein>
    <submittedName>
        <fullName evidence="2">Drug/metabolite transporter (DMT)-like permease</fullName>
    </submittedName>
</protein>
<feature type="transmembrane region" description="Helical" evidence="1">
    <location>
        <begin position="65"/>
        <end position="84"/>
    </location>
</feature>
<dbReference type="AlphaFoldDB" id="A0A7Y9PJ98"/>
<feature type="transmembrane region" description="Helical" evidence="1">
    <location>
        <begin position="233"/>
        <end position="252"/>
    </location>
</feature>
<evidence type="ECO:0000313" key="2">
    <source>
        <dbReference type="EMBL" id="NYF80166.1"/>
    </source>
</evidence>
<name>A0A7Y9PJ98_9BACT</name>
<dbReference type="Proteomes" id="UP000589520">
    <property type="component" value="Unassembled WGS sequence"/>
</dbReference>
<keyword evidence="3" id="KW-1185">Reference proteome</keyword>
<feature type="transmembrane region" description="Helical" evidence="1">
    <location>
        <begin position="115"/>
        <end position="133"/>
    </location>
</feature>
<keyword evidence="1" id="KW-1133">Transmembrane helix</keyword>
<keyword evidence="1" id="KW-0472">Membrane</keyword>
<evidence type="ECO:0000256" key="1">
    <source>
        <dbReference type="SAM" id="Phobius"/>
    </source>
</evidence>
<accession>A0A7Y9PJ98</accession>
<feature type="transmembrane region" description="Helical" evidence="1">
    <location>
        <begin position="90"/>
        <end position="108"/>
    </location>
</feature>
<dbReference type="EMBL" id="JACCCW010000002">
    <property type="protein sequence ID" value="NYF80166.1"/>
    <property type="molecule type" value="Genomic_DNA"/>
</dbReference>
<gene>
    <name evidence="2" type="ORF">HDF17_002486</name>
</gene>
<organism evidence="2 3">
    <name type="scientific">Granulicella arctica</name>
    <dbReference type="NCBI Taxonomy" id="940613"/>
    <lineage>
        <taxon>Bacteria</taxon>
        <taxon>Pseudomonadati</taxon>
        <taxon>Acidobacteriota</taxon>
        <taxon>Terriglobia</taxon>
        <taxon>Terriglobales</taxon>
        <taxon>Acidobacteriaceae</taxon>
        <taxon>Granulicella</taxon>
    </lineage>
</organism>
<dbReference type="SUPFAM" id="SSF103481">
    <property type="entry name" value="Multidrug resistance efflux transporter EmrE"/>
    <property type="match status" value="1"/>
</dbReference>
<feature type="transmembrane region" description="Helical" evidence="1">
    <location>
        <begin position="37"/>
        <end position="53"/>
    </location>
</feature>
<sequence length="292" mass="30620">MRRLQGFGFALFCLLAGSRWLVENAFPSALPPLEQGSLQYAVVGVVAVAIWIFRSRSTDAKFLPWPLLAVASLLLLGLPVLLNVSSGTGVALFALVPLCVVVGVVACGREARGRALMMPALIGLAGALLLLPFQLPSTAYGGFMFGVVFVAVLLAAGGSIWMHALLQGRNIAQAVAVICGANAVLLGVAALLRGEGMIAASSSPAELLRCLVLDLPQMFLLVWLLREMPPERLAARFLVAPLLTAIEGVILLHPPLDIRMGLGMMLMLLGSGALLFWNGADESASASSLGLN</sequence>
<reference evidence="2 3" key="1">
    <citation type="submission" date="2020-07" db="EMBL/GenBank/DDBJ databases">
        <title>Genomic Encyclopedia of Type Strains, Phase IV (KMG-V): Genome sequencing to study the core and pangenomes of soil and plant-associated prokaryotes.</title>
        <authorList>
            <person name="Whitman W."/>
        </authorList>
    </citation>
    <scope>NUCLEOTIDE SEQUENCE [LARGE SCALE GENOMIC DNA]</scope>
    <source>
        <strain evidence="2 3">X4EP2</strain>
    </source>
</reference>
<dbReference type="RefSeq" id="WP_179491365.1">
    <property type="nucleotide sequence ID" value="NZ_JACCCW010000002.1"/>
</dbReference>
<keyword evidence="1" id="KW-0812">Transmembrane</keyword>
<feature type="transmembrane region" description="Helical" evidence="1">
    <location>
        <begin position="139"/>
        <end position="162"/>
    </location>
</feature>
<feature type="transmembrane region" description="Helical" evidence="1">
    <location>
        <begin position="174"/>
        <end position="194"/>
    </location>
</feature>
<feature type="transmembrane region" description="Helical" evidence="1">
    <location>
        <begin position="258"/>
        <end position="277"/>
    </location>
</feature>
<evidence type="ECO:0000313" key="3">
    <source>
        <dbReference type="Proteomes" id="UP000589520"/>
    </source>
</evidence>